<feature type="chain" id="PRO_5045741480" description="DUF4369 domain-containing protein" evidence="1">
    <location>
        <begin position="20"/>
        <end position="259"/>
    </location>
</feature>
<protein>
    <recommendedName>
        <fullName evidence="4">DUF4369 domain-containing protein</fullName>
    </recommendedName>
</protein>
<gene>
    <name evidence="2" type="ORF">R0135_06535</name>
</gene>
<dbReference type="Proteomes" id="UP001626537">
    <property type="component" value="Chromosome"/>
</dbReference>
<feature type="signal peptide" evidence="1">
    <location>
        <begin position="1"/>
        <end position="19"/>
    </location>
</feature>
<keyword evidence="3" id="KW-1185">Reference proteome</keyword>
<keyword evidence="1" id="KW-0732">Signal</keyword>
<evidence type="ECO:0008006" key="4">
    <source>
        <dbReference type="Google" id="ProtNLM"/>
    </source>
</evidence>
<dbReference type="RefSeq" id="WP_407349455.1">
    <property type="nucleotide sequence ID" value="NZ_CP136864.1"/>
</dbReference>
<dbReference type="EMBL" id="CP136864">
    <property type="protein sequence ID" value="WOJ94821.1"/>
    <property type="molecule type" value="Genomic_DNA"/>
</dbReference>
<sequence length="259" mass="29512">MTLLRSIAICLLMPIAVVAQQDWDKLDVIGGSNPTLRYGFYTETNGRVQMGRYYFIDDGEDLRVTLAPYGRTPVVLPVRSINRSNGELVLGWDGRPGRTCVLERQSHHLFLGNCNEALLVLPISIRVANERDVEWMGTHFPVSSEDIAILEEAKRILLEQSQRNREGDRNCDDDLANSNFSVFCALYFASVDVTGVYRHRRPAMQTVRKEAARRYPGEYPHILRDVNNRADISDSDLIEVLDSVRAQLLSELNPQHRRQ</sequence>
<name>A0ABZ0I6Z7_9GAMM</name>
<proteinExistence type="predicted"/>
<evidence type="ECO:0000256" key="1">
    <source>
        <dbReference type="SAM" id="SignalP"/>
    </source>
</evidence>
<accession>A0ABZ0I6Z7</accession>
<organism evidence="2 3">
    <name type="scientific">Congregibacter variabilis</name>
    <dbReference type="NCBI Taxonomy" id="3081200"/>
    <lineage>
        <taxon>Bacteria</taxon>
        <taxon>Pseudomonadati</taxon>
        <taxon>Pseudomonadota</taxon>
        <taxon>Gammaproteobacteria</taxon>
        <taxon>Cellvibrionales</taxon>
        <taxon>Halieaceae</taxon>
        <taxon>Congregibacter</taxon>
    </lineage>
</organism>
<evidence type="ECO:0000313" key="2">
    <source>
        <dbReference type="EMBL" id="WOJ94821.1"/>
    </source>
</evidence>
<evidence type="ECO:0000313" key="3">
    <source>
        <dbReference type="Proteomes" id="UP001626537"/>
    </source>
</evidence>
<reference evidence="2 3" key="1">
    <citation type="submission" date="2023-10" db="EMBL/GenBank/DDBJ databases">
        <title>Two novel species belonging to the OM43/NOR5 clade.</title>
        <authorList>
            <person name="Park M."/>
        </authorList>
    </citation>
    <scope>NUCLEOTIDE SEQUENCE [LARGE SCALE GENOMIC DNA]</scope>
    <source>
        <strain evidence="2 3">IMCC43200</strain>
    </source>
</reference>